<dbReference type="SUPFAM" id="SSF54184">
    <property type="entry name" value="Penicillin-binding protein 2x (pbp-2x), c-terminal domain"/>
    <property type="match status" value="1"/>
</dbReference>
<evidence type="ECO:0000259" key="9">
    <source>
        <dbReference type="Pfam" id="PF03717"/>
    </source>
</evidence>
<keyword evidence="5 7" id="KW-0472">Membrane</keyword>
<dbReference type="InterPro" id="IPR001460">
    <property type="entry name" value="PCN-bd_Tpept"/>
</dbReference>
<evidence type="ECO:0000256" key="6">
    <source>
        <dbReference type="ARBA" id="ARBA00034000"/>
    </source>
</evidence>
<evidence type="ECO:0000313" key="10">
    <source>
        <dbReference type="EMBL" id="GLC87556.1"/>
    </source>
</evidence>
<dbReference type="PANTHER" id="PTHR30627">
    <property type="entry name" value="PEPTIDOGLYCAN D,D-TRANSPEPTIDASE"/>
    <property type="match status" value="1"/>
</dbReference>
<keyword evidence="7" id="KW-0812">Transmembrane</keyword>
<evidence type="ECO:0000313" key="11">
    <source>
        <dbReference type="Proteomes" id="UP001065593"/>
    </source>
</evidence>
<keyword evidence="7" id="KW-1133">Transmembrane helix</keyword>
<comment type="catalytic activity">
    <reaction evidence="6">
        <text>Preferential cleavage: (Ac)2-L-Lys-D-Ala-|-D-Ala. Also transpeptidation of peptidyl-alanyl moieties that are N-acyl substituents of D-alanine.</text>
        <dbReference type="EC" id="3.4.16.4"/>
    </reaction>
</comment>
<dbReference type="Gene3D" id="3.40.710.10">
    <property type="entry name" value="DD-peptidase/beta-lactamase superfamily"/>
    <property type="match status" value="1"/>
</dbReference>
<proteinExistence type="inferred from homology"/>
<dbReference type="PANTHER" id="PTHR30627:SF1">
    <property type="entry name" value="PEPTIDOGLYCAN D,D-TRANSPEPTIDASE FTSI"/>
    <property type="match status" value="1"/>
</dbReference>
<keyword evidence="11" id="KW-1185">Reference proteome</keyword>
<dbReference type="InterPro" id="IPR036138">
    <property type="entry name" value="PBP_dimer_sf"/>
</dbReference>
<evidence type="ECO:0000259" key="8">
    <source>
        <dbReference type="Pfam" id="PF00905"/>
    </source>
</evidence>
<evidence type="ECO:0000256" key="4">
    <source>
        <dbReference type="ARBA" id="ARBA00012448"/>
    </source>
</evidence>
<feature type="domain" description="Penicillin-binding protein transpeptidase" evidence="8">
    <location>
        <begin position="247"/>
        <end position="557"/>
    </location>
</feature>
<evidence type="ECO:0000256" key="2">
    <source>
        <dbReference type="ARBA" id="ARBA00004752"/>
    </source>
</evidence>
<dbReference type="InterPro" id="IPR012338">
    <property type="entry name" value="Beta-lactam/transpept-like"/>
</dbReference>
<dbReference type="InterPro" id="IPR005311">
    <property type="entry name" value="PBP_dimer"/>
</dbReference>
<dbReference type="EMBL" id="BRZA01000001">
    <property type="protein sequence ID" value="GLC87556.1"/>
    <property type="molecule type" value="Genomic_DNA"/>
</dbReference>
<dbReference type="EC" id="3.4.16.4" evidence="4"/>
<dbReference type="Pfam" id="PF00905">
    <property type="entry name" value="Transpeptidase"/>
    <property type="match status" value="1"/>
</dbReference>
<dbReference type="InterPro" id="IPR011927">
    <property type="entry name" value="SpoVD_pbp"/>
</dbReference>
<dbReference type="NCBIfam" id="TIGR02214">
    <property type="entry name" value="spoVD_pbp"/>
    <property type="match status" value="1"/>
</dbReference>
<feature type="transmembrane region" description="Helical" evidence="7">
    <location>
        <begin position="12"/>
        <end position="32"/>
    </location>
</feature>
<organism evidence="10 11">
    <name type="scientific">Lysinibacillus piscis</name>
    <dbReference type="NCBI Taxonomy" id="2518931"/>
    <lineage>
        <taxon>Bacteria</taxon>
        <taxon>Bacillati</taxon>
        <taxon>Bacillota</taxon>
        <taxon>Bacilli</taxon>
        <taxon>Bacillales</taxon>
        <taxon>Bacillaceae</taxon>
        <taxon>Lysinibacillus</taxon>
    </lineage>
</organism>
<sequence length="641" mass="70835">MKWISIHSKKRLRILYVLFMCVVVAIAVRLFFLQVIAQKELTEKAEANWDREIPFANERGHITDRTGKSIVTNKLAPTLYFIPAQSKDIEGAAAKIAQVLEVDAQKLLEKMQKKAYLVKLAPEGKNISYEKAVELQGMQIEGLYSGVDYERDYPYGTLLSRFLGFTGYDAQGLAGIEYEYNQLLQANSSAIRLFTDAKSKNLPNVASAWKAGEDGATVELTIDVDVQQVVERELSQAMERYEADQALAIAMNPNTGEILALSSYPTFDPAQYQLVEPAIYNRNLPVWMTYEPGSTFKIITLSAALEENVVDLEHDTFFDQGYTMVAGARLRCWKRSGHGHETFLEVVENSCNPGFIELGQRLGNERLLQYIKDFGFGEKTGSNIAGEASGILFSKEAFGPVEQATTSFGQGVAVTPIQQVQAVSAAINGGKLYTPYVVKKIFNPATGEVFKETEPTVKRQVIREETSAKVRGALESVVAKGSGRQAYRDGLRIGGKTGTAQKVENGRYKSGEYIVSFIGFAPADNPQVVVYVAVDNPKKTTQFGGVVAAPIVGQIIEDIAPFVGIEKSKEQLEKDYRWGDPITVKAPNLIGQTKDDIAKQHYPFRIEWHGEGKKISNQLPAPDSVIKQDGIIHLYLTADGN</sequence>
<comment type="similarity">
    <text evidence="3">Belongs to the transpeptidase family.</text>
</comment>
<accession>A0ABQ5NGT9</accession>
<dbReference type="RefSeq" id="WP_264987278.1">
    <property type="nucleotide sequence ID" value="NZ_BRZA01000001.1"/>
</dbReference>
<evidence type="ECO:0000256" key="1">
    <source>
        <dbReference type="ARBA" id="ARBA00004370"/>
    </source>
</evidence>
<evidence type="ECO:0000256" key="5">
    <source>
        <dbReference type="ARBA" id="ARBA00023136"/>
    </source>
</evidence>
<evidence type="ECO:0000256" key="7">
    <source>
        <dbReference type="SAM" id="Phobius"/>
    </source>
</evidence>
<comment type="subcellular location">
    <subcellularLocation>
        <location evidence="1">Membrane</location>
    </subcellularLocation>
</comment>
<reference evidence="10" key="1">
    <citation type="submission" date="2022-08" db="EMBL/GenBank/DDBJ databases">
        <title>Draft genome sequence of Lysinibacillus sp. strain KH24.</title>
        <authorList>
            <person name="Kanbe H."/>
            <person name="Itoh H."/>
        </authorList>
    </citation>
    <scope>NUCLEOTIDE SEQUENCE</scope>
    <source>
        <strain evidence="10">KH24</strain>
    </source>
</reference>
<dbReference type="Gene3D" id="3.90.1310.10">
    <property type="entry name" value="Penicillin-binding protein 2a (Domain 2)"/>
    <property type="match status" value="1"/>
</dbReference>
<name>A0ABQ5NGT9_9BACI</name>
<comment type="caution">
    <text evidence="10">The sequence shown here is derived from an EMBL/GenBank/DDBJ whole genome shotgun (WGS) entry which is preliminary data.</text>
</comment>
<comment type="pathway">
    <text evidence="2">Cell wall biogenesis; peptidoglycan biosynthesis.</text>
</comment>
<dbReference type="InterPro" id="IPR050515">
    <property type="entry name" value="Beta-lactam/transpept"/>
</dbReference>
<protein>
    <recommendedName>
        <fullName evidence="4">serine-type D-Ala-D-Ala carboxypeptidase</fullName>
        <ecNumber evidence="4">3.4.16.4</ecNumber>
    </recommendedName>
</protein>
<dbReference type="Proteomes" id="UP001065593">
    <property type="component" value="Unassembled WGS sequence"/>
</dbReference>
<evidence type="ECO:0000256" key="3">
    <source>
        <dbReference type="ARBA" id="ARBA00007171"/>
    </source>
</evidence>
<feature type="domain" description="Penicillin-binding protein dimerisation" evidence="9">
    <location>
        <begin position="58"/>
        <end position="200"/>
    </location>
</feature>
<dbReference type="Gene3D" id="3.30.450.330">
    <property type="match status" value="1"/>
</dbReference>
<dbReference type="Pfam" id="PF03717">
    <property type="entry name" value="PBP_dimer"/>
    <property type="match status" value="1"/>
</dbReference>
<dbReference type="SUPFAM" id="SSF56601">
    <property type="entry name" value="beta-lactamase/transpeptidase-like"/>
    <property type="match status" value="1"/>
</dbReference>
<dbReference type="SUPFAM" id="SSF56519">
    <property type="entry name" value="Penicillin binding protein dimerisation domain"/>
    <property type="match status" value="1"/>
</dbReference>
<gene>
    <name evidence="10" type="ORF">LYSBPC_06830</name>
</gene>